<comment type="subcellular location">
    <subcellularLocation>
        <location evidence="1">Cell membrane</location>
        <topology evidence="1">Peripheral membrane protein</topology>
        <orientation evidence="1">Cytoplasmic side</orientation>
    </subcellularLocation>
</comment>
<keyword evidence="6" id="KW-0547">Nucleotide-binding</keyword>
<keyword evidence="4" id="KW-0813">Transport</keyword>
<evidence type="ECO:0000256" key="13">
    <source>
        <dbReference type="NCBIfam" id="TIGR03499"/>
    </source>
</evidence>
<dbReference type="GO" id="GO:0003924">
    <property type="term" value="F:GTPase activity"/>
    <property type="evidence" value="ECO:0007669"/>
    <property type="project" value="UniProtKB-UniRule"/>
</dbReference>
<name>A0A6L5YS69_9FIRM</name>
<reference evidence="17 18" key="1">
    <citation type="submission" date="2019-08" db="EMBL/GenBank/DDBJ databases">
        <title>In-depth cultivation of the pig gut microbiome towards novel bacterial diversity and tailored functional studies.</title>
        <authorList>
            <person name="Wylensek D."/>
            <person name="Hitch T.C.A."/>
            <person name="Clavel T."/>
        </authorList>
    </citation>
    <scope>NUCLEOTIDE SEQUENCE [LARGE SCALE GENOMIC DNA]</scope>
    <source>
        <strain evidence="17 18">MUC/MUC-530-WT-4D</strain>
    </source>
</reference>
<evidence type="ECO:0000256" key="10">
    <source>
        <dbReference type="ARBA" id="ARBA00023136"/>
    </source>
</evidence>
<comment type="function">
    <text evidence="12">Necessary for flagellar biosynthesis. May be involved in translocation of the flagellum.</text>
</comment>
<dbReference type="FunFam" id="3.40.50.300:FF:000695">
    <property type="entry name" value="Flagellar biosynthesis regulator FlhF"/>
    <property type="match status" value="1"/>
</dbReference>
<feature type="domain" description="SRP54-type proteins GTP-binding" evidence="16">
    <location>
        <begin position="248"/>
        <end position="442"/>
    </location>
</feature>
<gene>
    <name evidence="17" type="primary">flhF</name>
    <name evidence="17" type="ORF">FYJ75_05740</name>
</gene>
<protein>
    <recommendedName>
        <fullName evidence="3 13">Flagellar biosynthesis protein FlhF</fullName>
    </recommendedName>
</protein>
<keyword evidence="7" id="KW-1005">Bacterial flagellum biogenesis</keyword>
<dbReference type="SMART" id="SM00962">
    <property type="entry name" value="SRP54"/>
    <property type="match status" value="1"/>
</dbReference>
<dbReference type="GO" id="GO:0006614">
    <property type="term" value="P:SRP-dependent cotranslational protein targeting to membrane"/>
    <property type="evidence" value="ECO:0007669"/>
    <property type="project" value="UniProtKB-UniRule"/>
</dbReference>
<evidence type="ECO:0000259" key="16">
    <source>
        <dbReference type="SMART" id="SM00962"/>
    </source>
</evidence>
<keyword evidence="10" id="KW-0472">Membrane</keyword>
<dbReference type="GO" id="GO:0005047">
    <property type="term" value="F:signal recognition particle binding"/>
    <property type="evidence" value="ECO:0007669"/>
    <property type="project" value="TreeGrafter"/>
</dbReference>
<dbReference type="EMBL" id="VUNI01000007">
    <property type="protein sequence ID" value="MST74541.1"/>
    <property type="molecule type" value="Genomic_DNA"/>
</dbReference>
<feature type="region of interest" description="Disordered" evidence="14">
    <location>
        <begin position="123"/>
        <end position="148"/>
    </location>
</feature>
<sequence>MTINKYQGKTKEEAIEKAKQELGENAVIMNVKEIKPKGVFRAFKSSNYEVTAALEERESFANPLNALKNVNKQHESINLAADEKIEIPVMDETKTEDRTTEDRTAMVSDLLKKEILQAKEELNQDTAKDTANMDGSQRNRFTSESREPDIEKRIESLSNMLDQKMTSQKDFTEIGKKATEEELNFVKILYNTLLTNEVNEQYVNQILDEVERFIRPGNSLDLILSNVYQKLILRFGQPNPIGLTGKKPKVIFFIGPTGVGKTTTIAKIASKYKVEHDRKVAFFTADTYRIAATEQLRVYANILDAPMSIIYSPEEMNEAIAGAADSDLIFVDTAGFSHRNEEQRNDIKKLIDSVSTEYEKEVYLVLSATTKYKDLLEITKSYHKISDYKLIFTKLDETSTYGNILNVKLYSGADLSYVTNGQNVPDDIEIFDTQKIVKQLLGGR</sequence>
<dbReference type="SMART" id="SM00382">
    <property type="entry name" value="AAA"/>
    <property type="match status" value="1"/>
</dbReference>
<feature type="domain" description="AAA+ ATPase" evidence="15">
    <location>
        <begin position="247"/>
        <end position="396"/>
    </location>
</feature>
<evidence type="ECO:0000256" key="5">
    <source>
        <dbReference type="ARBA" id="ARBA00022475"/>
    </source>
</evidence>
<evidence type="ECO:0000256" key="11">
    <source>
        <dbReference type="ARBA" id="ARBA00023225"/>
    </source>
</evidence>
<keyword evidence="18" id="KW-1185">Reference proteome</keyword>
<keyword evidence="17" id="KW-0969">Cilium</keyword>
<dbReference type="GO" id="GO:0005886">
    <property type="term" value="C:plasma membrane"/>
    <property type="evidence" value="ECO:0007669"/>
    <property type="project" value="UniProtKB-SubCell"/>
</dbReference>
<evidence type="ECO:0000256" key="14">
    <source>
        <dbReference type="SAM" id="MobiDB-lite"/>
    </source>
</evidence>
<comment type="caution">
    <text evidence="17">The sequence shown here is derived from an EMBL/GenBank/DDBJ whole genome shotgun (WGS) entry which is preliminary data.</text>
</comment>
<dbReference type="PANTHER" id="PTHR43134:SF3">
    <property type="entry name" value="FLAGELLAR BIOSYNTHESIS PROTEIN FLHF"/>
    <property type="match status" value="1"/>
</dbReference>
<dbReference type="SUPFAM" id="SSF52540">
    <property type="entry name" value="P-loop containing nucleoside triphosphate hydrolases"/>
    <property type="match status" value="1"/>
</dbReference>
<dbReference type="Gene3D" id="1.20.120.1380">
    <property type="entry name" value="Flagellar FlhF biosynthesis protein, N domain"/>
    <property type="match status" value="1"/>
</dbReference>
<dbReference type="AlphaFoldDB" id="A0A6L5YS69"/>
<dbReference type="Proteomes" id="UP000474024">
    <property type="component" value="Unassembled WGS sequence"/>
</dbReference>
<keyword evidence="11" id="KW-1006">Bacterial flagellum protein export</keyword>
<keyword evidence="17" id="KW-0966">Cell projection</keyword>
<dbReference type="CDD" id="cd17873">
    <property type="entry name" value="FlhF"/>
    <property type="match status" value="1"/>
</dbReference>
<evidence type="ECO:0000313" key="18">
    <source>
        <dbReference type="Proteomes" id="UP000474024"/>
    </source>
</evidence>
<keyword evidence="9" id="KW-0342">GTP-binding</keyword>
<evidence type="ECO:0000256" key="2">
    <source>
        <dbReference type="ARBA" id="ARBA00008531"/>
    </source>
</evidence>
<dbReference type="InterPro" id="IPR027417">
    <property type="entry name" value="P-loop_NTPase"/>
</dbReference>
<keyword evidence="5" id="KW-1003">Cell membrane</keyword>
<keyword evidence="8" id="KW-0653">Protein transport</keyword>
<dbReference type="RefSeq" id="WP_154429511.1">
    <property type="nucleotide sequence ID" value="NZ_VUNI01000007.1"/>
</dbReference>
<evidence type="ECO:0000256" key="6">
    <source>
        <dbReference type="ARBA" id="ARBA00022741"/>
    </source>
</evidence>
<dbReference type="InterPro" id="IPR047040">
    <property type="entry name" value="FlhF__GTPase_dom"/>
</dbReference>
<evidence type="ECO:0000256" key="8">
    <source>
        <dbReference type="ARBA" id="ARBA00022927"/>
    </source>
</evidence>
<dbReference type="GO" id="GO:0005525">
    <property type="term" value="F:GTP binding"/>
    <property type="evidence" value="ECO:0007669"/>
    <property type="project" value="UniProtKB-UniRule"/>
</dbReference>
<evidence type="ECO:0000256" key="3">
    <source>
        <dbReference type="ARBA" id="ARBA00014919"/>
    </source>
</evidence>
<keyword evidence="17" id="KW-0282">Flagellum</keyword>
<dbReference type="Pfam" id="PF00448">
    <property type="entry name" value="SRP54"/>
    <property type="match status" value="1"/>
</dbReference>
<dbReference type="InterPro" id="IPR003593">
    <property type="entry name" value="AAA+_ATPase"/>
</dbReference>
<dbReference type="GO" id="GO:0015031">
    <property type="term" value="P:protein transport"/>
    <property type="evidence" value="ECO:0007669"/>
    <property type="project" value="UniProtKB-KW"/>
</dbReference>
<evidence type="ECO:0000256" key="4">
    <source>
        <dbReference type="ARBA" id="ARBA00022448"/>
    </source>
</evidence>
<comment type="similarity">
    <text evidence="2">Belongs to the GTP-binding SRP family.</text>
</comment>
<evidence type="ECO:0000256" key="9">
    <source>
        <dbReference type="ARBA" id="ARBA00023134"/>
    </source>
</evidence>
<dbReference type="NCBIfam" id="TIGR03499">
    <property type="entry name" value="FlhF"/>
    <property type="match status" value="1"/>
</dbReference>
<proteinExistence type="inferred from homology"/>
<evidence type="ECO:0000259" key="15">
    <source>
        <dbReference type="SMART" id="SM00382"/>
    </source>
</evidence>
<dbReference type="InterPro" id="IPR020006">
    <property type="entry name" value="FlhF"/>
</dbReference>
<evidence type="ECO:0000256" key="1">
    <source>
        <dbReference type="ARBA" id="ARBA00004413"/>
    </source>
</evidence>
<dbReference type="GO" id="GO:0044781">
    <property type="term" value="P:bacterial-type flagellum organization"/>
    <property type="evidence" value="ECO:0007669"/>
    <property type="project" value="UniProtKB-UniRule"/>
</dbReference>
<evidence type="ECO:0000256" key="7">
    <source>
        <dbReference type="ARBA" id="ARBA00022795"/>
    </source>
</evidence>
<organism evidence="17 18">
    <name type="scientific">Roseburia porci</name>
    <dbReference type="NCBI Taxonomy" id="2605790"/>
    <lineage>
        <taxon>Bacteria</taxon>
        <taxon>Bacillati</taxon>
        <taxon>Bacillota</taxon>
        <taxon>Clostridia</taxon>
        <taxon>Lachnospirales</taxon>
        <taxon>Lachnospiraceae</taxon>
        <taxon>Roseburia</taxon>
    </lineage>
</organism>
<evidence type="ECO:0000313" key="17">
    <source>
        <dbReference type="EMBL" id="MST74541.1"/>
    </source>
</evidence>
<dbReference type="PANTHER" id="PTHR43134">
    <property type="entry name" value="SIGNAL RECOGNITION PARTICLE RECEPTOR SUBUNIT ALPHA"/>
    <property type="match status" value="1"/>
</dbReference>
<evidence type="ECO:0000256" key="12">
    <source>
        <dbReference type="ARBA" id="ARBA00025337"/>
    </source>
</evidence>
<dbReference type="InterPro" id="IPR000897">
    <property type="entry name" value="SRP54_GTPase_dom"/>
</dbReference>
<accession>A0A6L5YS69</accession>
<dbReference type="Gene3D" id="3.40.50.300">
    <property type="entry name" value="P-loop containing nucleotide triphosphate hydrolases"/>
    <property type="match status" value="1"/>
</dbReference>